<feature type="transmembrane region" description="Helical" evidence="1">
    <location>
        <begin position="59"/>
        <end position="83"/>
    </location>
</feature>
<dbReference type="InterPro" id="IPR052959">
    <property type="entry name" value="Inner_membrane_assoc"/>
</dbReference>
<organism evidence="2 3">
    <name type="scientific">Paenirhodobacter hankyongi</name>
    <dbReference type="NCBI Taxonomy" id="2294033"/>
    <lineage>
        <taxon>Bacteria</taxon>
        <taxon>Pseudomonadati</taxon>
        <taxon>Pseudomonadota</taxon>
        <taxon>Alphaproteobacteria</taxon>
        <taxon>Rhodobacterales</taxon>
        <taxon>Rhodobacter group</taxon>
        <taxon>Paenirhodobacter</taxon>
    </lineage>
</organism>
<dbReference type="GO" id="GO:0005886">
    <property type="term" value="C:plasma membrane"/>
    <property type="evidence" value="ECO:0007669"/>
    <property type="project" value="TreeGrafter"/>
</dbReference>
<evidence type="ECO:0000313" key="2">
    <source>
        <dbReference type="EMBL" id="RLL65011.1"/>
    </source>
</evidence>
<dbReference type="RefSeq" id="WP_121533115.1">
    <property type="nucleotide sequence ID" value="NZ_RCHI01000007.1"/>
</dbReference>
<keyword evidence="1" id="KW-0472">Membrane</keyword>
<feature type="transmembrane region" description="Helical" evidence="1">
    <location>
        <begin position="25"/>
        <end position="47"/>
    </location>
</feature>
<dbReference type="PANTHER" id="PTHR38598:SF1">
    <property type="entry name" value="INNER MEMBRANE PROTEIN YJCH"/>
    <property type="match status" value="1"/>
</dbReference>
<protein>
    <submittedName>
        <fullName evidence="2">DUF485 domain-containing protein</fullName>
    </submittedName>
</protein>
<gene>
    <name evidence="2" type="ORF">DYS74_09270</name>
</gene>
<dbReference type="Proteomes" id="UP000279673">
    <property type="component" value="Unassembled WGS sequence"/>
</dbReference>
<dbReference type="PANTHER" id="PTHR38598">
    <property type="entry name" value="INNER MEMBRANE PROTEIN YJCH"/>
    <property type="match status" value="1"/>
</dbReference>
<sequence>MQDTMLQRIANSPTYKELRSKRLRFGWMLTILVLVVYYGFITLIAFRKDILATPIGDGVMSWGIPAGFGVIVFTIVVTAIYVFRANGEYDEMTEQVKREVLK</sequence>
<proteinExistence type="predicted"/>
<dbReference type="InterPro" id="IPR007436">
    <property type="entry name" value="DUF485"/>
</dbReference>
<dbReference type="Pfam" id="PF04341">
    <property type="entry name" value="DUF485"/>
    <property type="match status" value="1"/>
</dbReference>
<keyword evidence="1" id="KW-0812">Transmembrane</keyword>
<evidence type="ECO:0000256" key="1">
    <source>
        <dbReference type="SAM" id="Phobius"/>
    </source>
</evidence>
<dbReference type="AlphaFoldDB" id="A0A421BQ56"/>
<accession>A0A421BQ56</accession>
<keyword evidence="3" id="KW-1185">Reference proteome</keyword>
<evidence type="ECO:0000313" key="3">
    <source>
        <dbReference type="Proteomes" id="UP000279673"/>
    </source>
</evidence>
<reference evidence="2 3" key="1">
    <citation type="submission" date="2018-10" db="EMBL/GenBank/DDBJ databases">
        <title>Rhodobacter sp . BO-81.</title>
        <authorList>
            <person name="Im W.T."/>
        </authorList>
    </citation>
    <scope>NUCLEOTIDE SEQUENCE [LARGE SCALE GENOMIC DNA]</scope>
    <source>
        <strain evidence="2 3">BO-81</strain>
    </source>
</reference>
<name>A0A421BQ56_9RHOB</name>
<comment type="caution">
    <text evidence="2">The sequence shown here is derived from an EMBL/GenBank/DDBJ whole genome shotgun (WGS) entry which is preliminary data.</text>
</comment>
<dbReference type="EMBL" id="RCHI01000007">
    <property type="protein sequence ID" value="RLL65011.1"/>
    <property type="molecule type" value="Genomic_DNA"/>
</dbReference>
<keyword evidence="1" id="KW-1133">Transmembrane helix</keyword>